<gene>
    <name evidence="1" type="ORF">ACFO6W_07105</name>
</gene>
<evidence type="ECO:0000313" key="2">
    <source>
        <dbReference type="Proteomes" id="UP001596023"/>
    </source>
</evidence>
<proteinExistence type="predicted"/>
<organism evidence="1 2">
    <name type="scientific">Dysgonomonas termitidis</name>
    <dbReference type="NCBI Taxonomy" id="1516126"/>
    <lineage>
        <taxon>Bacteria</taxon>
        <taxon>Pseudomonadati</taxon>
        <taxon>Bacteroidota</taxon>
        <taxon>Bacteroidia</taxon>
        <taxon>Bacteroidales</taxon>
        <taxon>Dysgonomonadaceae</taxon>
        <taxon>Dysgonomonas</taxon>
    </lineage>
</organism>
<accession>A0ABV9KUI7</accession>
<keyword evidence="2" id="KW-1185">Reference proteome</keyword>
<sequence length="139" mass="16205">MNQIEKYLAEWNTLETEEDYAAFDKKIKSEQAARSEEEKKIISRQFEEGAKKAVQEAEELIEFITVRKQLDTILPYVSISSIAKEYFGKSRQWFYQRLNNSKVNGKRVQFNNEEIKILSKALNEIGGKFQDTSISLINT</sequence>
<name>A0ABV9KUI7_9BACT</name>
<dbReference type="RefSeq" id="WP_379994744.1">
    <property type="nucleotide sequence ID" value="NZ_JBHSGN010000057.1"/>
</dbReference>
<reference evidence="2" key="1">
    <citation type="journal article" date="2019" name="Int. J. Syst. Evol. Microbiol.">
        <title>The Global Catalogue of Microorganisms (GCM) 10K type strain sequencing project: providing services to taxonomists for standard genome sequencing and annotation.</title>
        <authorList>
            <consortium name="The Broad Institute Genomics Platform"/>
            <consortium name="The Broad Institute Genome Sequencing Center for Infectious Disease"/>
            <person name="Wu L."/>
            <person name="Ma J."/>
        </authorList>
    </citation>
    <scope>NUCLEOTIDE SEQUENCE [LARGE SCALE GENOMIC DNA]</scope>
    <source>
        <strain evidence="2">CCUG 66188</strain>
    </source>
</reference>
<evidence type="ECO:0000313" key="1">
    <source>
        <dbReference type="EMBL" id="MFC4673454.1"/>
    </source>
</evidence>
<dbReference type="Pfam" id="PF16476">
    <property type="entry name" value="DUF5053"/>
    <property type="match status" value="1"/>
</dbReference>
<dbReference type="Proteomes" id="UP001596023">
    <property type="component" value="Unassembled WGS sequence"/>
</dbReference>
<comment type="caution">
    <text evidence="1">The sequence shown here is derived from an EMBL/GenBank/DDBJ whole genome shotgun (WGS) entry which is preliminary data.</text>
</comment>
<dbReference type="EMBL" id="JBHSGN010000057">
    <property type="protein sequence ID" value="MFC4673454.1"/>
    <property type="molecule type" value="Genomic_DNA"/>
</dbReference>
<dbReference type="InterPro" id="IPR032483">
    <property type="entry name" value="DUF5053"/>
</dbReference>
<protein>
    <submittedName>
        <fullName evidence="1">DUF5053 domain-containing protein</fullName>
    </submittedName>
</protein>